<protein>
    <submittedName>
        <fullName evidence="1">Uncharacterized protein</fullName>
    </submittedName>
</protein>
<sequence>MSKEAWKAQASIHYHQNLNMEEFKKMDNENGKGGKCQICYRFGLIYRSISLFLHSNYLLFFFTERYWIQN</sequence>
<reference evidence="1" key="1">
    <citation type="submission" date="2014-05" db="EMBL/GenBank/DDBJ databases">
        <authorList>
            <person name="Chronopoulou M."/>
        </authorList>
    </citation>
    <scope>NUCLEOTIDE SEQUENCE</scope>
    <source>
        <tissue evidence="1">Whole organism</tissue>
    </source>
</reference>
<name>A0A0K2UUG7_LEPSM</name>
<dbReference type="EMBL" id="HACA01024547">
    <property type="protein sequence ID" value="CDW41908.1"/>
    <property type="molecule type" value="Transcribed_RNA"/>
</dbReference>
<organism evidence="1">
    <name type="scientific">Lepeophtheirus salmonis</name>
    <name type="common">Salmon louse</name>
    <name type="synonym">Caligus salmonis</name>
    <dbReference type="NCBI Taxonomy" id="72036"/>
    <lineage>
        <taxon>Eukaryota</taxon>
        <taxon>Metazoa</taxon>
        <taxon>Ecdysozoa</taxon>
        <taxon>Arthropoda</taxon>
        <taxon>Crustacea</taxon>
        <taxon>Multicrustacea</taxon>
        <taxon>Hexanauplia</taxon>
        <taxon>Copepoda</taxon>
        <taxon>Siphonostomatoida</taxon>
        <taxon>Caligidae</taxon>
        <taxon>Lepeophtheirus</taxon>
    </lineage>
</organism>
<accession>A0A0K2UUG7</accession>
<proteinExistence type="predicted"/>
<evidence type="ECO:0000313" key="1">
    <source>
        <dbReference type="EMBL" id="CDW41908.1"/>
    </source>
</evidence>
<dbReference type="AlphaFoldDB" id="A0A0K2UUG7"/>
<feature type="non-terminal residue" evidence="1">
    <location>
        <position position="70"/>
    </location>
</feature>